<keyword evidence="4" id="KW-1185">Reference proteome</keyword>
<feature type="transmembrane region" description="Helical" evidence="2">
    <location>
        <begin position="39"/>
        <end position="60"/>
    </location>
</feature>
<proteinExistence type="predicted"/>
<dbReference type="PANTHER" id="PTHR38396:SF1">
    <property type="entry name" value="TRANSMEMBRANE PROTEIN"/>
    <property type="match status" value="1"/>
</dbReference>
<organism evidence="3 4">
    <name type="scientific">Citrus clementina</name>
    <name type="common">Clementine</name>
    <name type="synonym">Citrus deliciosa x Citrus sinensis</name>
    <dbReference type="NCBI Taxonomy" id="85681"/>
    <lineage>
        <taxon>Eukaryota</taxon>
        <taxon>Viridiplantae</taxon>
        <taxon>Streptophyta</taxon>
        <taxon>Embryophyta</taxon>
        <taxon>Tracheophyta</taxon>
        <taxon>Spermatophyta</taxon>
        <taxon>Magnoliopsida</taxon>
        <taxon>eudicotyledons</taxon>
        <taxon>Gunneridae</taxon>
        <taxon>Pentapetalae</taxon>
        <taxon>rosids</taxon>
        <taxon>malvids</taxon>
        <taxon>Sapindales</taxon>
        <taxon>Rutaceae</taxon>
        <taxon>Aurantioideae</taxon>
        <taxon>Citrus</taxon>
    </lineage>
</organism>
<dbReference type="Proteomes" id="UP000030687">
    <property type="component" value="Unassembled WGS sequence"/>
</dbReference>
<dbReference type="EMBL" id="KI536799">
    <property type="protein sequence ID" value="ESR48258.1"/>
    <property type="molecule type" value="Genomic_DNA"/>
</dbReference>
<keyword evidence="2" id="KW-1133">Transmembrane helix</keyword>
<dbReference type="Gramene" id="ESR48258">
    <property type="protein sequence ID" value="ESR48258"/>
    <property type="gene ID" value="CICLE_v10002762mg"/>
</dbReference>
<evidence type="ECO:0000256" key="1">
    <source>
        <dbReference type="SAM" id="MobiDB-lite"/>
    </source>
</evidence>
<keyword evidence="2" id="KW-0472">Membrane</keyword>
<reference evidence="3 4" key="1">
    <citation type="submission" date="2013-10" db="EMBL/GenBank/DDBJ databases">
        <authorList>
            <consortium name="International Citrus Genome Consortium"/>
            <person name="Jenkins J."/>
            <person name="Schmutz J."/>
            <person name="Prochnik S."/>
            <person name="Rokhsar D."/>
            <person name="Gmitter F."/>
            <person name="Ollitrault P."/>
            <person name="Machado M."/>
            <person name="Talon M."/>
            <person name="Wincker P."/>
            <person name="Jaillon O."/>
            <person name="Morgante M."/>
        </authorList>
    </citation>
    <scope>NUCLEOTIDE SEQUENCE</scope>
    <source>
        <strain evidence="4">cv. Clemenules</strain>
    </source>
</reference>
<evidence type="ECO:0000313" key="4">
    <source>
        <dbReference type="Proteomes" id="UP000030687"/>
    </source>
</evidence>
<sequence>MLLKFMSYNICYLGTSWDNIKINILESCIGFREQMNTRAFVLIFFFWAFLTIITPTLILLSESSKTDLDQNGKVSEGMKPRKMMTYSEKHPPSTPITPPAKKVPLTPTAAPVDQPAFRIQNQTNDQVNIRRLLKSVSMSSWLITMCKYATCAY</sequence>
<gene>
    <name evidence="3" type="ORF">CICLE_v10002762mg</name>
</gene>
<name>V4SKJ7_CITCL</name>
<evidence type="ECO:0000256" key="2">
    <source>
        <dbReference type="SAM" id="Phobius"/>
    </source>
</evidence>
<dbReference type="OrthoDB" id="1304015at2759"/>
<keyword evidence="2" id="KW-0812">Transmembrane</keyword>
<dbReference type="AlphaFoldDB" id="V4SKJ7"/>
<accession>V4SKJ7</accession>
<dbReference type="PANTHER" id="PTHR38396">
    <property type="entry name" value="TRANSMEMBRANE PROTEIN"/>
    <property type="match status" value="1"/>
</dbReference>
<protein>
    <submittedName>
        <fullName evidence="3">Uncharacterized protein</fullName>
    </submittedName>
</protein>
<evidence type="ECO:0000313" key="3">
    <source>
        <dbReference type="EMBL" id="ESR48258.1"/>
    </source>
</evidence>
<dbReference type="InParanoid" id="V4SKJ7"/>
<feature type="region of interest" description="Disordered" evidence="1">
    <location>
        <begin position="84"/>
        <end position="103"/>
    </location>
</feature>
<dbReference type="eggNOG" id="ENOG502SAM2">
    <property type="taxonomic scope" value="Eukaryota"/>
</dbReference>
<dbReference type="KEGG" id="cic:CICLE_v10002762mg"/>